<dbReference type="PROSITE" id="PS50977">
    <property type="entry name" value="HTH_TETR_2"/>
    <property type="match status" value="1"/>
</dbReference>
<gene>
    <name evidence="6" type="ORF">GO755_17015</name>
</gene>
<keyword evidence="2 4" id="KW-0238">DNA-binding</keyword>
<keyword evidence="7" id="KW-1185">Reference proteome</keyword>
<dbReference type="GO" id="GO:0003677">
    <property type="term" value="F:DNA binding"/>
    <property type="evidence" value="ECO:0007669"/>
    <property type="project" value="UniProtKB-UniRule"/>
</dbReference>
<evidence type="ECO:0000313" key="6">
    <source>
        <dbReference type="EMBL" id="MVM31751.1"/>
    </source>
</evidence>
<dbReference type="Gene3D" id="1.10.357.10">
    <property type="entry name" value="Tetracycline Repressor, domain 2"/>
    <property type="match status" value="1"/>
</dbReference>
<dbReference type="InterPro" id="IPR036271">
    <property type="entry name" value="Tet_transcr_reg_TetR-rel_C_sf"/>
</dbReference>
<organism evidence="6 7">
    <name type="scientific">Spirosoma arboris</name>
    <dbReference type="NCBI Taxonomy" id="2682092"/>
    <lineage>
        <taxon>Bacteria</taxon>
        <taxon>Pseudomonadati</taxon>
        <taxon>Bacteroidota</taxon>
        <taxon>Cytophagia</taxon>
        <taxon>Cytophagales</taxon>
        <taxon>Cytophagaceae</taxon>
        <taxon>Spirosoma</taxon>
    </lineage>
</organism>
<name>A0A7K1SD91_9BACT</name>
<dbReference type="InterPro" id="IPR011075">
    <property type="entry name" value="TetR_C"/>
</dbReference>
<accession>A0A7K1SD91</accession>
<evidence type="ECO:0000256" key="4">
    <source>
        <dbReference type="PROSITE-ProRule" id="PRU00335"/>
    </source>
</evidence>
<evidence type="ECO:0000313" key="7">
    <source>
        <dbReference type="Proteomes" id="UP000436006"/>
    </source>
</evidence>
<keyword evidence="3" id="KW-0804">Transcription</keyword>
<comment type="caution">
    <text evidence="6">The sequence shown here is derived from an EMBL/GenBank/DDBJ whole genome shotgun (WGS) entry which is preliminary data.</text>
</comment>
<dbReference type="Gene3D" id="1.10.10.60">
    <property type="entry name" value="Homeodomain-like"/>
    <property type="match status" value="1"/>
</dbReference>
<feature type="domain" description="HTH tetR-type" evidence="5">
    <location>
        <begin position="12"/>
        <end position="72"/>
    </location>
</feature>
<proteinExistence type="predicted"/>
<feature type="DNA-binding region" description="H-T-H motif" evidence="4">
    <location>
        <begin position="35"/>
        <end position="54"/>
    </location>
</feature>
<dbReference type="InterPro" id="IPR001647">
    <property type="entry name" value="HTH_TetR"/>
</dbReference>
<dbReference type="SUPFAM" id="SSF48498">
    <property type="entry name" value="Tetracyclin repressor-like, C-terminal domain"/>
    <property type="match status" value="1"/>
</dbReference>
<protein>
    <submittedName>
        <fullName evidence="6">TetR family transcriptional regulator</fullName>
    </submittedName>
</protein>
<dbReference type="Proteomes" id="UP000436006">
    <property type="component" value="Unassembled WGS sequence"/>
</dbReference>
<evidence type="ECO:0000259" key="5">
    <source>
        <dbReference type="PROSITE" id="PS50977"/>
    </source>
</evidence>
<dbReference type="InterPro" id="IPR009057">
    <property type="entry name" value="Homeodomain-like_sf"/>
</dbReference>
<sequence length="205" mass="24300">MDEQKNMRRRGDELLESLFDATIKLMNEVRHTNLTFQQIADAANTSRTVLYRRWPTMLDLLQDIYAHKAKKLFEGDFFDKLEDTGSLRGDFIQLLTVYQRMYLEIGAEILNNYYYLRMQDKENTKEPTIHTHAVDRHIKAMKDLLKQAQSRGEKVREVSIITLMLPFDLIRMENLIRMGNIDQSRIQIMVDDVLLPVFKDDNYHL</sequence>
<evidence type="ECO:0000256" key="1">
    <source>
        <dbReference type="ARBA" id="ARBA00023015"/>
    </source>
</evidence>
<dbReference type="Pfam" id="PF00440">
    <property type="entry name" value="TetR_N"/>
    <property type="match status" value="1"/>
</dbReference>
<evidence type="ECO:0000256" key="3">
    <source>
        <dbReference type="ARBA" id="ARBA00023163"/>
    </source>
</evidence>
<dbReference type="EMBL" id="WPIN01000005">
    <property type="protein sequence ID" value="MVM31751.1"/>
    <property type="molecule type" value="Genomic_DNA"/>
</dbReference>
<dbReference type="SUPFAM" id="SSF46689">
    <property type="entry name" value="Homeodomain-like"/>
    <property type="match status" value="1"/>
</dbReference>
<dbReference type="Pfam" id="PF16859">
    <property type="entry name" value="TetR_C_11"/>
    <property type="match status" value="1"/>
</dbReference>
<reference evidence="6 7" key="1">
    <citation type="submission" date="2019-12" db="EMBL/GenBank/DDBJ databases">
        <title>Spirosoma sp. HMF4905 genome sequencing and assembly.</title>
        <authorList>
            <person name="Kang H."/>
            <person name="Cha I."/>
            <person name="Kim H."/>
            <person name="Joh K."/>
        </authorList>
    </citation>
    <scope>NUCLEOTIDE SEQUENCE [LARGE SCALE GENOMIC DNA]</scope>
    <source>
        <strain evidence="6 7">HMF4905</strain>
    </source>
</reference>
<evidence type="ECO:0000256" key="2">
    <source>
        <dbReference type="ARBA" id="ARBA00023125"/>
    </source>
</evidence>
<keyword evidence="1" id="KW-0805">Transcription regulation</keyword>
<dbReference type="RefSeq" id="WP_157586360.1">
    <property type="nucleotide sequence ID" value="NZ_WPIN01000005.1"/>
</dbReference>
<dbReference type="AlphaFoldDB" id="A0A7K1SD91"/>